<proteinExistence type="predicted"/>
<feature type="non-terminal residue" evidence="6">
    <location>
        <position position="155"/>
    </location>
</feature>
<evidence type="ECO:0000256" key="1">
    <source>
        <dbReference type="ARBA" id="ARBA00004141"/>
    </source>
</evidence>
<name>A0A1Y3EB27_9BILA</name>
<reference evidence="6 7" key="1">
    <citation type="submission" date="2015-04" db="EMBL/GenBank/DDBJ databases">
        <title>Draft genome of the roundworm Trichinella nativa.</title>
        <authorList>
            <person name="Mitreva M."/>
        </authorList>
    </citation>
    <scope>NUCLEOTIDE SEQUENCE [LARGE SCALE GENOMIC DNA]</scope>
    <source>
        <strain evidence="6 7">ISS45</strain>
    </source>
</reference>
<evidence type="ECO:0000256" key="3">
    <source>
        <dbReference type="ARBA" id="ARBA00022989"/>
    </source>
</evidence>
<dbReference type="PANTHER" id="PTHR19282:SF551">
    <property type="entry name" value="RE08073P-RELATED"/>
    <property type="match status" value="1"/>
</dbReference>
<comment type="caution">
    <text evidence="6">The sequence shown here is derived from an EMBL/GenBank/DDBJ whole genome shotgun (WGS) entry which is preliminary data.</text>
</comment>
<sequence>MAVLVVSIWLLLDRDVAQHMIELDARLQEFYVTVYILLAVGIVMSLLGFMGCCGALRKSKCLLIAVKQYIEKSMYETVLSHYGRNNPYTETFDTIQRGLKCCGVKSYTDWLQSYYSTKAEDLPELGVGAGNVGRVPLSCCSDLGLREHDVNCGVT</sequence>
<dbReference type="Gene3D" id="1.10.1450.10">
    <property type="entry name" value="Tetraspanin"/>
    <property type="match status" value="1"/>
</dbReference>
<dbReference type="PANTHER" id="PTHR19282">
    <property type="entry name" value="TETRASPANIN"/>
    <property type="match status" value="1"/>
</dbReference>
<keyword evidence="4 5" id="KW-0472">Membrane</keyword>
<keyword evidence="3 5" id="KW-1133">Transmembrane helix</keyword>
<keyword evidence="2 5" id="KW-0812">Transmembrane</keyword>
<gene>
    <name evidence="6" type="ORF">D917_00312</name>
</gene>
<evidence type="ECO:0000256" key="5">
    <source>
        <dbReference type="SAM" id="Phobius"/>
    </source>
</evidence>
<dbReference type="SUPFAM" id="SSF48652">
    <property type="entry name" value="Tetraspanin"/>
    <property type="match status" value="1"/>
</dbReference>
<dbReference type="InterPro" id="IPR018499">
    <property type="entry name" value="Tetraspanin/Peripherin"/>
</dbReference>
<dbReference type="Pfam" id="PF00335">
    <property type="entry name" value="Tetraspanin"/>
    <property type="match status" value="2"/>
</dbReference>
<comment type="subcellular location">
    <subcellularLocation>
        <location evidence="1">Membrane</location>
        <topology evidence="1">Multi-pass membrane protein</topology>
    </subcellularLocation>
</comment>
<accession>A0A1Y3EB27</accession>
<dbReference type="AlphaFoldDB" id="A0A1Y3EB27"/>
<dbReference type="GO" id="GO:0005886">
    <property type="term" value="C:plasma membrane"/>
    <property type="evidence" value="ECO:0007669"/>
    <property type="project" value="TreeGrafter"/>
</dbReference>
<evidence type="ECO:0000313" key="7">
    <source>
        <dbReference type="Proteomes" id="UP000243006"/>
    </source>
</evidence>
<dbReference type="InterPro" id="IPR008952">
    <property type="entry name" value="Tetraspanin_EC2_sf"/>
</dbReference>
<dbReference type="Proteomes" id="UP000243006">
    <property type="component" value="Unassembled WGS sequence"/>
</dbReference>
<evidence type="ECO:0000313" key="6">
    <source>
        <dbReference type="EMBL" id="OUC42333.1"/>
    </source>
</evidence>
<protein>
    <submittedName>
        <fullName evidence="6">Tetraspanin family protein</fullName>
    </submittedName>
</protein>
<dbReference type="EMBL" id="LVZM01017584">
    <property type="protein sequence ID" value="OUC42333.1"/>
    <property type="molecule type" value="Genomic_DNA"/>
</dbReference>
<evidence type="ECO:0000256" key="2">
    <source>
        <dbReference type="ARBA" id="ARBA00022692"/>
    </source>
</evidence>
<feature type="transmembrane region" description="Helical" evidence="5">
    <location>
        <begin position="33"/>
        <end position="56"/>
    </location>
</feature>
<evidence type="ECO:0000256" key="4">
    <source>
        <dbReference type="ARBA" id="ARBA00023136"/>
    </source>
</evidence>
<organism evidence="6 7">
    <name type="scientific">Trichinella nativa</name>
    <dbReference type="NCBI Taxonomy" id="6335"/>
    <lineage>
        <taxon>Eukaryota</taxon>
        <taxon>Metazoa</taxon>
        <taxon>Ecdysozoa</taxon>
        <taxon>Nematoda</taxon>
        <taxon>Enoplea</taxon>
        <taxon>Dorylaimia</taxon>
        <taxon>Trichinellida</taxon>
        <taxon>Trichinellidae</taxon>
        <taxon>Trichinella</taxon>
    </lineage>
</organism>